<proteinExistence type="predicted"/>
<accession>A0A379JPW0</accession>
<dbReference type="Pfam" id="PF03992">
    <property type="entry name" value="ABM"/>
    <property type="match status" value="1"/>
</dbReference>
<sequence length="97" mass="10656">MTTALTLIATINALPGHAEAVAAGLQRLVTATCAEPGCLQYALHRNKENSHQFVMIEQWRDAEALDQHRAAPHFVHFTNTFGERLAGIDLLPLQPLT</sequence>
<evidence type="ECO:0000313" key="5">
    <source>
        <dbReference type="Proteomes" id="UP000255303"/>
    </source>
</evidence>
<dbReference type="AlphaFoldDB" id="A0A061CU09"/>
<dbReference type="EMBL" id="UGUV01000002">
    <property type="protein sequence ID" value="SUD50384.1"/>
    <property type="molecule type" value="Genomic_DNA"/>
</dbReference>
<evidence type="ECO:0000313" key="4">
    <source>
        <dbReference type="Proteomes" id="UP000254084"/>
    </source>
</evidence>
<evidence type="ECO:0000313" key="3">
    <source>
        <dbReference type="EMBL" id="SUD58886.1"/>
    </source>
</evidence>
<dbReference type="Proteomes" id="UP000254084">
    <property type="component" value="Unassembled WGS sequence"/>
</dbReference>
<dbReference type="GO" id="GO:0004497">
    <property type="term" value="F:monooxygenase activity"/>
    <property type="evidence" value="ECO:0007669"/>
    <property type="project" value="UniProtKB-KW"/>
</dbReference>
<evidence type="ECO:0000313" key="2">
    <source>
        <dbReference type="EMBL" id="SUD50384.1"/>
    </source>
</evidence>
<dbReference type="EMBL" id="UGUW01000004">
    <property type="protein sequence ID" value="SUD58886.1"/>
    <property type="molecule type" value="Genomic_DNA"/>
</dbReference>
<evidence type="ECO:0000259" key="1">
    <source>
        <dbReference type="PROSITE" id="PS51725"/>
    </source>
</evidence>
<dbReference type="InterPro" id="IPR007138">
    <property type="entry name" value="ABM_dom"/>
</dbReference>
<dbReference type="Proteomes" id="UP000255303">
    <property type="component" value="Unassembled WGS sequence"/>
</dbReference>
<dbReference type="PROSITE" id="PS51725">
    <property type="entry name" value="ABM"/>
    <property type="match status" value="1"/>
</dbReference>
<organism evidence="2 5">
    <name type="scientific">Ectopseudomonas oleovorans</name>
    <name type="common">Pseudomonas oleovorans</name>
    <dbReference type="NCBI Taxonomy" id="301"/>
    <lineage>
        <taxon>Bacteria</taxon>
        <taxon>Pseudomonadati</taxon>
        <taxon>Pseudomonadota</taxon>
        <taxon>Gammaproteobacteria</taxon>
        <taxon>Pseudomonadales</taxon>
        <taxon>Pseudomonadaceae</taxon>
        <taxon>Ectopseudomonas</taxon>
    </lineage>
</organism>
<dbReference type="PANTHER" id="PTHR33336">
    <property type="entry name" value="QUINOL MONOOXYGENASE YGIN-RELATED"/>
    <property type="match status" value="1"/>
</dbReference>
<dbReference type="EC" id="1.-.-.-" evidence="2"/>
<dbReference type="InterPro" id="IPR050744">
    <property type="entry name" value="AI-2_Isomerase_LsrG"/>
</dbReference>
<keyword evidence="2" id="KW-0503">Monooxygenase</keyword>
<dbReference type="SUPFAM" id="SSF54909">
    <property type="entry name" value="Dimeric alpha+beta barrel"/>
    <property type="match status" value="1"/>
</dbReference>
<dbReference type="RefSeq" id="WP_004424599.1">
    <property type="nucleotide sequence ID" value="NZ_CAJQNA010000062.1"/>
</dbReference>
<dbReference type="GO" id="GO:0005829">
    <property type="term" value="C:cytosol"/>
    <property type="evidence" value="ECO:0007669"/>
    <property type="project" value="TreeGrafter"/>
</dbReference>
<feature type="domain" description="ABM" evidence="1">
    <location>
        <begin position="5"/>
        <end position="97"/>
    </location>
</feature>
<dbReference type="Gene3D" id="3.30.70.100">
    <property type="match status" value="1"/>
</dbReference>
<dbReference type="InterPro" id="IPR011008">
    <property type="entry name" value="Dimeric_a/b-barrel"/>
</dbReference>
<name>A0A061CU09_ECTOL</name>
<keyword evidence="2" id="KW-0560">Oxidoreductase</keyword>
<protein>
    <submittedName>
        <fullName evidence="2">Putative antibiotic biosynthesis monooxygenase</fullName>
        <ecNumber evidence="2">1.-.-.-</ecNumber>
    </submittedName>
</protein>
<dbReference type="PANTHER" id="PTHR33336:SF3">
    <property type="entry name" value="ABM DOMAIN-CONTAINING PROTEIN"/>
    <property type="match status" value="1"/>
</dbReference>
<gene>
    <name evidence="2" type="primary">ycnE</name>
    <name evidence="2" type="ORF">NCTC10692_00788</name>
    <name evidence="3" type="ORF">NCTC10860_01141</name>
</gene>
<reference evidence="4 5" key="1">
    <citation type="submission" date="2018-06" db="EMBL/GenBank/DDBJ databases">
        <authorList>
            <consortium name="Pathogen Informatics"/>
            <person name="Doyle S."/>
        </authorList>
    </citation>
    <scope>NUCLEOTIDE SEQUENCE [LARGE SCALE GENOMIC DNA]</scope>
    <source>
        <strain evidence="2 5">NCTC10692</strain>
        <strain evidence="3 4">NCTC10860</strain>
    </source>
</reference>
<accession>A0A061CU09</accession>